<evidence type="ECO:0000313" key="2">
    <source>
        <dbReference type="Proteomes" id="UP000215914"/>
    </source>
</evidence>
<dbReference type="Gramene" id="mRNA:HanXRQr2_Chr12g0523731">
    <property type="protein sequence ID" value="mRNA:HanXRQr2_Chr12g0523731"/>
    <property type="gene ID" value="HanXRQr2_Chr12g0523731"/>
</dbReference>
<name>A0A9K3EMZ9_HELAN</name>
<reference evidence="1" key="2">
    <citation type="submission" date="2020-06" db="EMBL/GenBank/DDBJ databases">
        <title>Helianthus annuus Genome sequencing and assembly Release 2.</title>
        <authorList>
            <person name="Gouzy J."/>
            <person name="Langlade N."/>
            <person name="Munos S."/>
        </authorList>
    </citation>
    <scope>NUCLEOTIDE SEQUENCE</scope>
    <source>
        <tissue evidence="1">Leaves</tissue>
    </source>
</reference>
<keyword evidence="2" id="KW-1185">Reference proteome</keyword>
<reference evidence="1" key="1">
    <citation type="journal article" date="2017" name="Nature">
        <title>The sunflower genome provides insights into oil metabolism, flowering and Asterid evolution.</title>
        <authorList>
            <person name="Badouin H."/>
            <person name="Gouzy J."/>
            <person name="Grassa C.J."/>
            <person name="Murat F."/>
            <person name="Staton S.E."/>
            <person name="Cottret L."/>
            <person name="Lelandais-Briere C."/>
            <person name="Owens G.L."/>
            <person name="Carrere S."/>
            <person name="Mayjonade B."/>
            <person name="Legrand L."/>
            <person name="Gill N."/>
            <person name="Kane N.C."/>
            <person name="Bowers J.E."/>
            <person name="Hubner S."/>
            <person name="Bellec A."/>
            <person name="Berard A."/>
            <person name="Berges H."/>
            <person name="Blanchet N."/>
            <person name="Boniface M.C."/>
            <person name="Brunel D."/>
            <person name="Catrice O."/>
            <person name="Chaidir N."/>
            <person name="Claudel C."/>
            <person name="Donnadieu C."/>
            <person name="Faraut T."/>
            <person name="Fievet G."/>
            <person name="Helmstetter N."/>
            <person name="King M."/>
            <person name="Knapp S.J."/>
            <person name="Lai Z."/>
            <person name="Le Paslier M.C."/>
            <person name="Lippi Y."/>
            <person name="Lorenzon L."/>
            <person name="Mandel J.R."/>
            <person name="Marage G."/>
            <person name="Marchand G."/>
            <person name="Marquand E."/>
            <person name="Bret-Mestries E."/>
            <person name="Morien E."/>
            <person name="Nambeesan S."/>
            <person name="Nguyen T."/>
            <person name="Pegot-Espagnet P."/>
            <person name="Pouilly N."/>
            <person name="Raftis F."/>
            <person name="Sallet E."/>
            <person name="Schiex T."/>
            <person name="Thomas J."/>
            <person name="Vandecasteele C."/>
            <person name="Vares D."/>
            <person name="Vear F."/>
            <person name="Vautrin S."/>
            <person name="Crespi M."/>
            <person name="Mangin B."/>
            <person name="Burke J.M."/>
            <person name="Salse J."/>
            <person name="Munos S."/>
            <person name="Vincourt P."/>
            <person name="Rieseberg L.H."/>
            <person name="Langlade N.B."/>
        </authorList>
    </citation>
    <scope>NUCLEOTIDE SEQUENCE</scope>
    <source>
        <tissue evidence="1">Leaves</tissue>
    </source>
</reference>
<organism evidence="1 2">
    <name type="scientific">Helianthus annuus</name>
    <name type="common">Common sunflower</name>
    <dbReference type="NCBI Taxonomy" id="4232"/>
    <lineage>
        <taxon>Eukaryota</taxon>
        <taxon>Viridiplantae</taxon>
        <taxon>Streptophyta</taxon>
        <taxon>Embryophyta</taxon>
        <taxon>Tracheophyta</taxon>
        <taxon>Spermatophyta</taxon>
        <taxon>Magnoliopsida</taxon>
        <taxon>eudicotyledons</taxon>
        <taxon>Gunneridae</taxon>
        <taxon>Pentapetalae</taxon>
        <taxon>asterids</taxon>
        <taxon>campanulids</taxon>
        <taxon>Asterales</taxon>
        <taxon>Asteraceae</taxon>
        <taxon>Asteroideae</taxon>
        <taxon>Heliantheae alliance</taxon>
        <taxon>Heliantheae</taxon>
        <taxon>Helianthus</taxon>
    </lineage>
</organism>
<proteinExistence type="predicted"/>
<evidence type="ECO:0000313" key="1">
    <source>
        <dbReference type="EMBL" id="KAF5776390.1"/>
    </source>
</evidence>
<gene>
    <name evidence="1" type="ORF">HanXRQr2_Chr12g0523731</name>
</gene>
<comment type="caution">
    <text evidence="1">The sequence shown here is derived from an EMBL/GenBank/DDBJ whole genome shotgun (WGS) entry which is preliminary data.</text>
</comment>
<dbReference type="EMBL" id="MNCJ02000327">
    <property type="protein sequence ID" value="KAF5776390.1"/>
    <property type="molecule type" value="Genomic_DNA"/>
</dbReference>
<dbReference type="AlphaFoldDB" id="A0A9K3EMZ9"/>
<dbReference type="Proteomes" id="UP000215914">
    <property type="component" value="Unassembled WGS sequence"/>
</dbReference>
<accession>A0A9K3EMZ9</accession>
<protein>
    <submittedName>
        <fullName evidence="1">Uncharacterized protein</fullName>
    </submittedName>
</protein>
<sequence length="45" mass="5362">MVLRVEGSRSSTRYLRCKNVSRQVDCWPNTFSMLTGLHLVWQLRH</sequence>